<name>A0A163G8I9_9BACL</name>
<proteinExistence type="predicted"/>
<accession>A0A163G8I9</accession>
<dbReference type="AlphaFoldDB" id="A0A163G8I9"/>
<dbReference type="EMBL" id="LWMH01000001">
    <property type="protein sequence ID" value="KZS44794.1"/>
    <property type="molecule type" value="Genomic_DNA"/>
</dbReference>
<sequence length="155" mass="18564">MDTSENTYKITHYYSRNHEKYSVFVQTEINLPQFIDILGAIIFKFEELVPEQDCMDEQHLISILTKFFNVKDVTKKCQGHMKYTRIPLDQWEITNTFLISDNPTFVITQIDLYEVREFCNGIDLNEKMENLLPQSKEFELEIRRGHEFYYSRVST</sequence>
<reference evidence="1" key="1">
    <citation type="journal article" date="2016" name="Genome Announc.">
        <title>Draft genomes of two strains of Paenibacillus glucanolyticus with capability to degrade lignocellulose.</title>
        <authorList>
            <person name="Mathews S.L."/>
            <person name="Pawlak J."/>
            <person name="Grunden A.M."/>
        </authorList>
    </citation>
    <scope>NUCLEOTIDE SEQUENCE [LARGE SCALE GENOMIC DNA]</scope>
    <source>
        <strain evidence="1">SLM1</strain>
    </source>
</reference>
<dbReference type="Proteomes" id="UP000076796">
    <property type="component" value="Unassembled WGS sequence"/>
</dbReference>
<protein>
    <submittedName>
        <fullName evidence="1">Uncharacterized protein</fullName>
    </submittedName>
</protein>
<keyword evidence="2" id="KW-1185">Reference proteome</keyword>
<dbReference type="OrthoDB" id="9901258at2"/>
<comment type="caution">
    <text evidence="1">The sequence shown here is derived from an EMBL/GenBank/DDBJ whole genome shotgun (WGS) entry which is preliminary data.</text>
</comment>
<dbReference type="RefSeq" id="WP_063477378.1">
    <property type="nucleotide sequence ID" value="NZ_JBCMWP010000019.1"/>
</dbReference>
<evidence type="ECO:0000313" key="1">
    <source>
        <dbReference type="EMBL" id="KZS44794.1"/>
    </source>
</evidence>
<evidence type="ECO:0000313" key="2">
    <source>
        <dbReference type="Proteomes" id="UP000076796"/>
    </source>
</evidence>
<gene>
    <name evidence="1" type="ORF">AWU65_02040</name>
</gene>
<organism evidence="1 2">
    <name type="scientific">Paenibacillus glucanolyticus</name>
    <dbReference type="NCBI Taxonomy" id="59843"/>
    <lineage>
        <taxon>Bacteria</taxon>
        <taxon>Bacillati</taxon>
        <taxon>Bacillota</taxon>
        <taxon>Bacilli</taxon>
        <taxon>Bacillales</taxon>
        <taxon>Paenibacillaceae</taxon>
        <taxon>Paenibacillus</taxon>
    </lineage>
</organism>